<sequence>MVKWSAPEFNCSPLGFNTSPRGSPLTACPPALCLCITLPPPSHRLPLGSLPASSLTAYLSRRSLPPPSHPTLASFPSSLPIPLVSLPASFLTYLLLSCTSLPPPSPIYSSRVPPCLLPHLSTPLVSLPASTLTYLPTPFVFLTPAACLLSVCVSPCLLPLLPSSTSLCCLPDLMLLSLTHSTPPFFLTSHFLPLSPFLFRLVHLFVQSNKILLCSSWSLLIKLL</sequence>
<organism evidence="1 2">
    <name type="scientific">Petrolisthes cinctipes</name>
    <name type="common">Flat porcelain crab</name>
    <dbReference type="NCBI Taxonomy" id="88211"/>
    <lineage>
        <taxon>Eukaryota</taxon>
        <taxon>Metazoa</taxon>
        <taxon>Ecdysozoa</taxon>
        <taxon>Arthropoda</taxon>
        <taxon>Crustacea</taxon>
        <taxon>Multicrustacea</taxon>
        <taxon>Malacostraca</taxon>
        <taxon>Eumalacostraca</taxon>
        <taxon>Eucarida</taxon>
        <taxon>Decapoda</taxon>
        <taxon>Pleocyemata</taxon>
        <taxon>Anomura</taxon>
        <taxon>Galatheoidea</taxon>
        <taxon>Porcellanidae</taxon>
        <taxon>Petrolisthes</taxon>
    </lineage>
</organism>
<keyword evidence="2" id="KW-1185">Reference proteome</keyword>
<evidence type="ECO:0000313" key="1">
    <source>
        <dbReference type="EMBL" id="KAK3863486.1"/>
    </source>
</evidence>
<reference evidence="1" key="1">
    <citation type="submission" date="2023-10" db="EMBL/GenBank/DDBJ databases">
        <title>Genome assemblies of two species of porcelain crab, Petrolisthes cinctipes and Petrolisthes manimaculis (Anomura: Porcellanidae).</title>
        <authorList>
            <person name="Angst P."/>
        </authorList>
    </citation>
    <scope>NUCLEOTIDE SEQUENCE</scope>
    <source>
        <strain evidence="1">PB745_01</strain>
        <tissue evidence="1">Gill</tissue>
    </source>
</reference>
<evidence type="ECO:0000313" key="2">
    <source>
        <dbReference type="Proteomes" id="UP001286313"/>
    </source>
</evidence>
<proteinExistence type="predicted"/>
<gene>
    <name evidence="1" type="ORF">Pcinc_030742</name>
</gene>
<comment type="caution">
    <text evidence="1">The sequence shown here is derived from an EMBL/GenBank/DDBJ whole genome shotgun (WGS) entry which is preliminary data.</text>
</comment>
<protein>
    <submittedName>
        <fullName evidence="1">Uncharacterized protein</fullName>
    </submittedName>
</protein>
<accession>A0AAE1EY48</accession>
<dbReference type="EMBL" id="JAWQEG010004002">
    <property type="protein sequence ID" value="KAK3863486.1"/>
    <property type="molecule type" value="Genomic_DNA"/>
</dbReference>
<dbReference type="Proteomes" id="UP001286313">
    <property type="component" value="Unassembled WGS sequence"/>
</dbReference>
<dbReference type="AlphaFoldDB" id="A0AAE1EY48"/>
<name>A0AAE1EY48_PETCI</name>